<protein>
    <submittedName>
        <fullName evidence="1">Uncharacterized protein</fullName>
    </submittedName>
</protein>
<sequence length="65" mass="7304">MITAVIRKPLLPETPHKAIRACFKSRFIHSANTPFRSRPRPVQTAHLPLIHHVSKPGANLKSSFP</sequence>
<organism evidence="1 2">
    <name type="scientific">Agrobacterium deltaense Zutra 3/1</name>
    <dbReference type="NCBI Taxonomy" id="1183427"/>
    <lineage>
        <taxon>Bacteria</taxon>
        <taxon>Pseudomonadati</taxon>
        <taxon>Pseudomonadota</taxon>
        <taxon>Alphaproteobacteria</taxon>
        <taxon>Hyphomicrobiales</taxon>
        <taxon>Rhizobiaceae</taxon>
        <taxon>Rhizobium/Agrobacterium group</taxon>
        <taxon>Agrobacterium</taxon>
    </lineage>
</organism>
<reference evidence="1 2" key="1">
    <citation type="submission" date="2016-01" db="EMBL/GenBank/DDBJ databases">
        <authorList>
            <person name="Oliw E.H."/>
        </authorList>
    </citation>
    <scope>NUCLEOTIDE SEQUENCE [LARGE SCALE GENOMIC DNA]</scope>
    <source>
        <strain evidence="1 2">Zutra 3-1</strain>
    </source>
</reference>
<evidence type="ECO:0000313" key="1">
    <source>
        <dbReference type="EMBL" id="CUX31340.1"/>
    </source>
</evidence>
<gene>
    <name evidence="1" type="ORF">AGR7C_Cc260027</name>
</gene>
<dbReference type="AlphaFoldDB" id="A0A1S7Q4S9"/>
<evidence type="ECO:0000313" key="2">
    <source>
        <dbReference type="Proteomes" id="UP000191987"/>
    </source>
</evidence>
<dbReference type="Proteomes" id="UP000191987">
    <property type="component" value="Unassembled WGS sequence"/>
</dbReference>
<accession>A0A1S7Q4S9</accession>
<name>A0A1S7Q4S9_9HYPH</name>
<proteinExistence type="predicted"/>
<dbReference type="EMBL" id="FBWG01000019">
    <property type="protein sequence ID" value="CUX31340.1"/>
    <property type="molecule type" value="Genomic_DNA"/>
</dbReference>